<dbReference type="EMBL" id="LCBS01000012">
    <property type="protein sequence ID" value="KKS16809.1"/>
    <property type="molecule type" value="Genomic_DNA"/>
</dbReference>
<dbReference type="InterPro" id="IPR050256">
    <property type="entry name" value="Glycosyltransferase_2"/>
</dbReference>
<dbReference type="AlphaFoldDB" id="A0A0G0WVM7"/>
<evidence type="ECO:0000256" key="4">
    <source>
        <dbReference type="ARBA" id="ARBA00022692"/>
    </source>
</evidence>
<accession>A0A0G0WVM7</accession>
<evidence type="ECO:0000313" key="11">
    <source>
        <dbReference type="Proteomes" id="UP000034163"/>
    </source>
</evidence>
<evidence type="ECO:0000256" key="6">
    <source>
        <dbReference type="ARBA" id="ARBA00022989"/>
    </source>
</evidence>
<feature type="transmembrane region" description="Helical" evidence="8">
    <location>
        <begin position="295"/>
        <end position="316"/>
    </location>
</feature>
<dbReference type="InterPro" id="IPR001173">
    <property type="entry name" value="Glyco_trans_2-like"/>
</dbReference>
<dbReference type="GO" id="GO:0016757">
    <property type="term" value="F:glycosyltransferase activity"/>
    <property type="evidence" value="ECO:0007669"/>
    <property type="project" value="UniProtKB-KW"/>
</dbReference>
<evidence type="ECO:0000256" key="7">
    <source>
        <dbReference type="ARBA" id="ARBA00023136"/>
    </source>
</evidence>
<keyword evidence="1" id="KW-1003">Cell membrane</keyword>
<evidence type="ECO:0000256" key="5">
    <source>
        <dbReference type="ARBA" id="ARBA00022985"/>
    </source>
</evidence>
<evidence type="ECO:0000256" key="8">
    <source>
        <dbReference type="SAM" id="Phobius"/>
    </source>
</evidence>
<dbReference type="PATRIC" id="fig|1619112.3.peg.512"/>
<dbReference type="GO" id="GO:0005886">
    <property type="term" value="C:plasma membrane"/>
    <property type="evidence" value="ECO:0007669"/>
    <property type="project" value="TreeGrafter"/>
</dbReference>
<keyword evidence="3 10" id="KW-0808">Transferase</keyword>
<evidence type="ECO:0000256" key="1">
    <source>
        <dbReference type="ARBA" id="ARBA00022475"/>
    </source>
</evidence>
<gene>
    <name evidence="10" type="ORF">UU72_C0012G0003</name>
</gene>
<feature type="transmembrane region" description="Helical" evidence="8">
    <location>
        <begin position="262"/>
        <end position="283"/>
    </location>
</feature>
<evidence type="ECO:0000313" key="10">
    <source>
        <dbReference type="EMBL" id="KKS16809.1"/>
    </source>
</evidence>
<sequence length="341" mass="37997">MTEGEIMVRNETAGTHHRPHKKLVSVVIPCSNEEKNIDRTLEGLLDLARNHRYGFEIIAVNDGSKDNTWNVIDENAKRHPEIHGINLMTNFGQSAAYMAGFDVARGDYVVTISADLETPVDNIDKVLDCLDQGFDFVNSNRLGRWGAEKAERAAKSGFANKIISRVSGVVMQDRGSGLKGFTKNLVDHLKLYGEMHRFIPDYVSVYGAKMVEFDVDFKDRDYGVSNYKGSKRTVKVLLDIVTLAFMLYFAKKPFYFMPGRLFGFTGAVITGAGGLVAFYLLVLKLLGESIGSRPLLIVSVLMIIVGLQFLMTGFLGELMMRLYFESTGRKTYTVRGVSNGD</sequence>
<keyword evidence="6 8" id="KW-1133">Transmembrane helix</keyword>
<dbReference type="PANTHER" id="PTHR48090">
    <property type="entry name" value="UNDECAPRENYL-PHOSPHATE 4-DEOXY-4-FORMAMIDO-L-ARABINOSE TRANSFERASE-RELATED"/>
    <property type="match status" value="1"/>
</dbReference>
<dbReference type="Gene3D" id="3.90.550.10">
    <property type="entry name" value="Spore Coat Polysaccharide Biosynthesis Protein SpsA, Chain A"/>
    <property type="match status" value="1"/>
</dbReference>
<keyword evidence="4 8" id="KW-0812">Transmembrane</keyword>
<keyword evidence="7 8" id="KW-0472">Membrane</keyword>
<protein>
    <submittedName>
        <fullName evidence="10">Glycosyl transferase, family 2</fullName>
    </submittedName>
</protein>
<keyword evidence="5" id="KW-0448">Lipopolysaccharide biosynthesis</keyword>
<proteinExistence type="predicted"/>
<dbReference type="SUPFAM" id="SSF53448">
    <property type="entry name" value="Nucleotide-diphospho-sugar transferases"/>
    <property type="match status" value="1"/>
</dbReference>
<dbReference type="Pfam" id="PF00535">
    <property type="entry name" value="Glycos_transf_2"/>
    <property type="match status" value="1"/>
</dbReference>
<feature type="domain" description="Glycosyltransferase 2-like" evidence="9">
    <location>
        <begin position="25"/>
        <end position="186"/>
    </location>
</feature>
<dbReference type="GO" id="GO:0009103">
    <property type="term" value="P:lipopolysaccharide biosynthetic process"/>
    <property type="evidence" value="ECO:0007669"/>
    <property type="project" value="UniProtKB-KW"/>
</dbReference>
<dbReference type="CDD" id="cd04187">
    <property type="entry name" value="DPM1_like_bac"/>
    <property type="match status" value="1"/>
</dbReference>
<evidence type="ECO:0000259" key="9">
    <source>
        <dbReference type="Pfam" id="PF00535"/>
    </source>
</evidence>
<reference evidence="10 11" key="1">
    <citation type="journal article" date="2015" name="Nature">
        <title>rRNA introns, odd ribosomes, and small enigmatic genomes across a large radiation of phyla.</title>
        <authorList>
            <person name="Brown C.T."/>
            <person name="Hug L.A."/>
            <person name="Thomas B.C."/>
            <person name="Sharon I."/>
            <person name="Castelle C.J."/>
            <person name="Singh A."/>
            <person name="Wilkins M.J."/>
            <person name="Williams K.H."/>
            <person name="Banfield J.F."/>
        </authorList>
    </citation>
    <scope>NUCLEOTIDE SEQUENCE [LARGE SCALE GENOMIC DNA]</scope>
</reference>
<organism evidence="10 11">
    <name type="scientific">candidate division WWE3 bacterium GW2011_GWB1_41_6</name>
    <dbReference type="NCBI Taxonomy" id="1619112"/>
    <lineage>
        <taxon>Bacteria</taxon>
        <taxon>Katanobacteria</taxon>
    </lineage>
</organism>
<dbReference type="PANTHER" id="PTHR48090:SF3">
    <property type="entry name" value="UNDECAPRENYL-PHOSPHATE 4-DEOXY-4-FORMAMIDO-L-ARABINOSE TRANSFERASE"/>
    <property type="match status" value="1"/>
</dbReference>
<dbReference type="Proteomes" id="UP000034163">
    <property type="component" value="Unassembled WGS sequence"/>
</dbReference>
<evidence type="ECO:0000256" key="3">
    <source>
        <dbReference type="ARBA" id="ARBA00022679"/>
    </source>
</evidence>
<comment type="caution">
    <text evidence="10">The sequence shown here is derived from an EMBL/GenBank/DDBJ whole genome shotgun (WGS) entry which is preliminary data.</text>
</comment>
<dbReference type="InterPro" id="IPR029044">
    <property type="entry name" value="Nucleotide-diphossugar_trans"/>
</dbReference>
<evidence type="ECO:0000256" key="2">
    <source>
        <dbReference type="ARBA" id="ARBA00022676"/>
    </source>
</evidence>
<keyword evidence="2" id="KW-0328">Glycosyltransferase</keyword>
<name>A0A0G0WVM7_UNCKA</name>